<sequence length="1088" mass="120829">MKYKTLIRRNSFLLSLLCAVVWLTGCVQDEFNTALPTSVDATRFALTVSDVNIPSVSSRAMSGTGTDNKEDEVKTVDILVFDNSKSPAVFLEWSQGKNITQDLANNTSTVEFEVALSPTLVSTRIVVVANRQLNSIVSGFIKGTTTKAEVMAELTHTLTDKWPADGSTADGYTPIPMYGEKVVAKLDHSSINPISGISMKRMLARIDVRNSTSNFKVEEVYLANYNTKGYLAPLWDTNGELNTSTPDALNIPGDSGKKKEESDALSYPVNGSKVYDGEIYTFEAAAAVDAGGVTEDNDVGRKEAVCLIVKGKIDNGPSTFYRIDFTQTGQKGEQVGYLPLKRNHKYIISITEALGAGNASLGEALASYTVMSNLKFRVIHYDRDKVKDVVYNGQYMLGVGEPEIKVTQYQNNSYAVDIFTDTPGGWKATVTEGDWLKFNVGGKFVETATGAANEDTQLMLRLPYFNEGTTGKTRTATVTLTAGRLTHEIKVTQEVINPGVIKFVDAYGNVLENGLFFPIVNPDDESSSIEAQTVYVMFSMDKIGVKLKANSDDETPRYDANTGWIPTLNRTTTVEFSDRVQAFTVQPNPRKPTDGTNQDPGWWWRWDLMEFNLYDKEGYFGQVTFPINQGDLVFSFRYYPVTTNSRTYKVYLGAKQYLQLFTNNNWEIVNIEQLNIVGDDGTGLIRLGMDEATDTDDLIVGRKNADEKMYKESVAYGDDLDHSADDIVDGSYDFRLKLHPGKWQEGKSGTIRITFKNVIHTKNNELFPFYRTIDLQMVSEVTSYTTSGQPLFHLYPVRFDNRMFAVETIYGESSKGYQASIADAEAVCANIGGGWRLPTVSELLMSYVYSNALGGSAEDYSYAYGQNIYGWYKNWSPDWENYYWSSSYYAADGPNIRFRLNFQNGYAGTGDQTEKHFFRCVKDNANGGTKYPYLTKSATGVTIVSRDNNGGVASSALFGSGETPDAVNKVAPKLLVDNASYTNKTWEEAKADCIERLGTGWRLPTQYEMILLFSMGGTSVNFVNQGFGESTSWTGSGFTKLDGGVHWTLTEYIADHYWVLGPDGGKLTGWGQDKTANWPRYRCVKTVN</sequence>
<dbReference type="KEGG" id="bcel:BcellWH2_02548"/>
<organism evidence="7 8">
    <name type="scientific">Bacteroides cellulosilyticus</name>
    <dbReference type="NCBI Taxonomy" id="246787"/>
    <lineage>
        <taxon>Bacteria</taxon>
        <taxon>Pseudomonadati</taxon>
        <taxon>Bacteroidota</taxon>
        <taxon>Bacteroidia</taxon>
        <taxon>Bacteroidales</taxon>
        <taxon>Bacteroidaceae</taxon>
        <taxon>Bacteroides</taxon>
    </lineage>
</organism>
<evidence type="ECO:0000256" key="1">
    <source>
        <dbReference type="ARBA" id="ARBA00004561"/>
    </source>
</evidence>
<evidence type="ECO:0000256" key="4">
    <source>
        <dbReference type="ARBA" id="ARBA00023263"/>
    </source>
</evidence>
<dbReference type="AlphaFoldDB" id="A0A0N7IFC1"/>
<evidence type="ECO:0000256" key="2">
    <source>
        <dbReference type="ARBA" id="ARBA00006011"/>
    </source>
</evidence>
<protein>
    <submittedName>
        <fullName evidence="7">Major fimbrial subunit protein (FimA)</fullName>
    </submittedName>
</protein>
<name>A0A0N7IFC1_9BACE</name>
<evidence type="ECO:0000256" key="5">
    <source>
        <dbReference type="SAM" id="SignalP"/>
    </source>
</evidence>
<evidence type="ECO:0000256" key="3">
    <source>
        <dbReference type="ARBA" id="ARBA00022729"/>
    </source>
</evidence>
<comment type="subcellular location">
    <subcellularLocation>
        <location evidence="1">Fimbrium</location>
    </subcellularLocation>
</comment>
<dbReference type="RefSeq" id="WP_029426195.1">
    <property type="nucleotide sequence ID" value="NZ_CP012801.1"/>
</dbReference>
<evidence type="ECO:0000259" key="6">
    <source>
        <dbReference type="Pfam" id="PF06321"/>
    </source>
</evidence>
<dbReference type="GO" id="GO:0009289">
    <property type="term" value="C:pilus"/>
    <property type="evidence" value="ECO:0007669"/>
    <property type="project" value="UniProtKB-SubCell"/>
</dbReference>
<feature type="chain" id="PRO_5006013408" evidence="5">
    <location>
        <begin position="30"/>
        <end position="1088"/>
    </location>
</feature>
<dbReference type="InterPro" id="IPR029141">
    <property type="entry name" value="FimA_N"/>
</dbReference>
<evidence type="ECO:0000313" key="8">
    <source>
        <dbReference type="Proteomes" id="UP000061809"/>
    </source>
</evidence>
<dbReference type="Proteomes" id="UP000061809">
    <property type="component" value="Chromosome"/>
</dbReference>
<dbReference type="Pfam" id="PF06321">
    <property type="entry name" value="P_gingi_FimA"/>
    <property type="match status" value="1"/>
</dbReference>
<reference evidence="7 8" key="1">
    <citation type="journal article" date="2015" name="Science">
        <title>Genetic determinants of in vivo fitness and diet responsiveness in multiple human gut Bacteroides.</title>
        <authorList>
            <person name="Wu M."/>
            <person name="McNulty N.P."/>
            <person name="Rodionov D.A."/>
            <person name="Khoroshkin M.S."/>
            <person name="Griffin N.W."/>
            <person name="Cheng J."/>
            <person name="Latreille P."/>
            <person name="Kerstetter R.A."/>
            <person name="Terrapon N."/>
            <person name="Henrissat B."/>
            <person name="Osterman A.L."/>
            <person name="Gordon J.I."/>
        </authorList>
    </citation>
    <scope>NUCLEOTIDE SEQUENCE [LARGE SCALE GENOMIC DNA]</scope>
    <source>
        <strain evidence="7 8">WH2</strain>
    </source>
</reference>
<feature type="domain" description="Major fimbrial subunit protein N-terminal" evidence="6">
    <location>
        <begin position="57"/>
        <end position="161"/>
    </location>
</feature>
<feature type="signal peptide" evidence="5">
    <location>
        <begin position="1"/>
        <end position="29"/>
    </location>
</feature>
<proteinExistence type="inferred from homology"/>
<comment type="similarity">
    <text evidence="2">Belongs to the bacteroidetes fimbrillin superfamily. FimA/Mfa1 family.</text>
</comment>
<evidence type="ECO:0000313" key="7">
    <source>
        <dbReference type="EMBL" id="ALJ59787.1"/>
    </source>
</evidence>
<accession>A0A0N7IFC1</accession>
<keyword evidence="3 5" id="KW-0732">Signal</keyword>
<dbReference type="PATRIC" id="fig|246787.4.peg.2625"/>
<dbReference type="PROSITE" id="PS51257">
    <property type="entry name" value="PROKAR_LIPOPROTEIN"/>
    <property type="match status" value="1"/>
</dbReference>
<keyword evidence="4" id="KW-0281">Fimbrium</keyword>
<gene>
    <name evidence="7" type="ORF">BcellWH2_02548</name>
</gene>
<dbReference type="EMBL" id="CP012801">
    <property type="protein sequence ID" value="ALJ59787.1"/>
    <property type="molecule type" value="Genomic_DNA"/>
</dbReference>